<feature type="transmembrane region" description="Helical" evidence="8">
    <location>
        <begin position="12"/>
        <end position="40"/>
    </location>
</feature>
<dbReference type="STRING" id="354355.SAMN05660816_04814"/>
<dbReference type="Proteomes" id="UP000192610">
    <property type="component" value="Unassembled WGS sequence"/>
</dbReference>
<keyword evidence="6 8" id="KW-1133">Transmembrane helix</keyword>
<dbReference type="RefSeq" id="WP_081197981.1">
    <property type="nucleotide sequence ID" value="NZ_FOCZ01000009.1"/>
</dbReference>
<evidence type="ECO:0000256" key="5">
    <source>
        <dbReference type="ARBA" id="ARBA00022692"/>
    </source>
</evidence>
<evidence type="ECO:0000256" key="4">
    <source>
        <dbReference type="ARBA" id="ARBA00022475"/>
    </source>
</evidence>
<reference evidence="10" key="1">
    <citation type="submission" date="2016-04" db="EMBL/GenBank/DDBJ databases">
        <authorList>
            <person name="Chen L."/>
            <person name="Zhuang W."/>
            <person name="Wang G."/>
        </authorList>
    </citation>
    <scope>NUCLEOTIDE SEQUENCE [LARGE SCALE GENOMIC DNA]</scope>
    <source>
        <strain evidence="10">17621</strain>
    </source>
</reference>
<evidence type="ECO:0000256" key="3">
    <source>
        <dbReference type="ARBA" id="ARBA00022448"/>
    </source>
</evidence>
<evidence type="ECO:0000256" key="8">
    <source>
        <dbReference type="SAM" id="Phobius"/>
    </source>
</evidence>
<accession>A0A1V9F3G8</accession>
<dbReference type="PANTHER" id="PTHR21716:SF53">
    <property type="entry name" value="PERMEASE PERM-RELATED"/>
    <property type="match status" value="1"/>
</dbReference>
<feature type="transmembrane region" description="Helical" evidence="8">
    <location>
        <begin position="263"/>
        <end position="279"/>
    </location>
</feature>
<protein>
    <submittedName>
        <fullName evidence="9">AI-2E family transporter</fullName>
    </submittedName>
</protein>
<feature type="transmembrane region" description="Helical" evidence="8">
    <location>
        <begin position="299"/>
        <end position="330"/>
    </location>
</feature>
<keyword evidence="10" id="KW-1185">Reference proteome</keyword>
<sequence length="366" mass="41034">MKEMPVTIKRSIELLGLFLIGAILVIGKIVIMPLLMSFFISIMLLPVYRLFRRRKFPDALAVFFPILLIIIVVALVVWLFYNQTSFLLHDYPQIEKNLTTHLNALSLWVSQVFNFSPTEQLKFIKDQSNKFLSYAAGILSGAAGSATGTLLFFGLLPIYTYLLIMYRSIFMKFILMCFEPKDHRNIEQVMQQIEKMGKKYLLGLLIQLGYITVLLWVMLAIFGIKHALLIGIIFAFLNLIPYLGALLGNILGALITLASSERVVDILFVLGAITVVQFLDNNILMPRIVGSQVKLNPLISIIGIFIAGSMTGVSGMFLALPILAVLKIIFDRTEQFKKWGVLLGDDSAAKKPMRFPGYAATKKISS</sequence>
<dbReference type="OrthoDB" id="9793390at2"/>
<feature type="transmembrane region" description="Helical" evidence="8">
    <location>
        <begin position="228"/>
        <end position="251"/>
    </location>
</feature>
<keyword evidence="5 8" id="KW-0812">Transmembrane</keyword>
<dbReference type="PANTHER" id="PTHR21716">
    <property type="entry name" value="TRANSMEMBRANE PROTEIN"/>
    <property type="match status" value="1"/>
</dbReference>
<gene>
    <name evidence="9" type="ORF">A4H97_24620</name>
</gene>
<feature type="transmembrane region" description="Helical" evidence="8">
    <location>
        <begin position="158"/>
        <end position="179"/>
    </location>
</feature>
<feature type="transmembrane region" description="Helical" evidence="8">
    <location>
        <begin position="200"/>
        <end position="222"/>
    </location>
</feature>
<comment type="caution">
    <text evidence="9">The sequence shown here is derived from an EMBL/GenBank/DDBJ whole genome shotgun (WGS) entry which is preliminary data.</text>
</comment>
<dbReference type="GO" id="GO:0005886">
    <property type="term" value="C:plasma membrane"/>
    <property type="evidence" value="ECO:0007669"/>
    <property type="project" value="UniProtKB-SubCell"/>
</dbReference>
<organism evidence="9 10">
    <name type="scientific">Niastella yeongjuensis</name>
    <dbReference type="NCBI Taxonomy" id="354355"/>
    <lineage>
        <taxon>Bacteria</taxon>
        <taxon>Pseudomonadati</taxon>
        <taxon>Bacteroidota</taxon>
        <taxon>Chitinophagia</taxon>
        <taxon>Chitinophagales</taxon>
        <taxon>Chitinophagaceae</taxon>
        <taxon>Niastella</taxon>
    </lineage>
</organism>
<dbReference type="AlphaFoldDB" id="A0A1V9F3G8"/>
<dbReference type="Pfam" id="PF01594">
    <property type="entry name" value="AI-2E_transport"/>
    <property type="match status" value="1"/>
</dbReference>
<evidence type="ECO:0000256" key="6">
    <source>
        <dbReference type="ARBA" id="ARBA00022989"/>
    </source>
</evidence>
<comment type="subcellular location">
    <subcellularLocation>
        <location evidence="1">Cell membrane</location>
        <topology evidence="1">Multi-pass membrane protein</topology>
    </subcellularLocation>
</comment>
<evidence type="ECO:0000313" key="9">
    <source>
        <dbReference type="EMBL" id="OQP52881.1"/>
    </source>
</evidence>
<proteinExistence type="inferred from homology"/>
<feature type="transmembrane region" description="Helical" evidence="8">
    <location>
        <begin position="131"/>
        <end position="152"/>
    </location>
</feature>
<dbReference type="EMBL" id="LVXG01000007">
    <property type="protein sequence ID" value="OQP52881.1"/>
    <property type="molecule type" value="Genomic_DNA"/>
</dbReference>
<keyword evidence="7 8" id="KW-0472">Membrane</keyword>
<evidence type="ECO:0000313" key="10">
    <source>
        <dbReference type="Proteomes" id="UP000192610"/>
    </source>
</evidence>
<name>A0A1V9F3G8_9BACT</name>
<comment type="similarity">
    <text evidence="2">Belongs to the autoinducer-2 exporter (AI-2E) (TC 2.A.86) family.</text>
</comment>
<dbReference type="InterPro" id="IPR002549">
    <property type="entry name" value="AI-2E-like"/>
</dbReference>
<evidence type="ECO:0000256" key="1">
    <source>
        <dbReference type="ARBA" id="ARBA00004651"/>
    </source>
</evidence>
<dbReference type="GO" id="GO:0055085">
    <property type="term" value="P:transmembrane transport"/>
    <property type="evidence" value="ECO:0007669"/>
    <property type="project" value="TreeGrafter"/>
</dbReference>
<evidence type="ECO:0000256" key="7">
    <source>
        <dbReference type="ARBA" id="ARBA00023136"/>
    </source>
</evidence>
<keyword evidence="4" id="KW-1003">Cell membrane</keyword>
<evidence type="ECO:0000256" key="2">
    <source>
        <dbReference type="ARBA" id="ARBA00009773"/>
    </source>
</evidence>
<keyword evidence="3" id="KW-0813">Transport</keyword>
<feature type="transmembrane region" description="Helical" evidence="8">
    <location>
        <begin position="60"/>
        <end position="81"/>
    </location>
</feature>